<name>A0A9W6ZGZ2_9STRA</name>
<reference evidence="3" key="1">
    <citation type="submission" date="2022-07" db="EMBL/GenBank/DDBJ databases">
        <title>Genome analysis of Parmales, a sister group of diatoms, reveals the evolutionary specialization of diatoms from phago-mixotrophs to photoautotrophs.</title>
        <authorList>
            <person name="Ban H."/>
            <person name="Sato S."/>
            <person name="Yoshikawa S."/>
            <person name="Kazumasa Y."/>
            <person name="Nakamura Y."/>
            <person name="Ichinomiya M."/>
            <person name="Saitoh K."/>
            <person name="Sato N."/>
            <person name="Blanc-Mathieu R."/>
            <person name="Endo H."/>
            <person name="Kuwata A."/>
            <person name="Ogata H."/>
        </authorList>
    </citation>
    <scope>NUCLEOTIDE SEQUENCE</scope>
</reference>
<evidence type="ECO:0000313" key="4">
    <source>
        <dbReference type="Proteomes" id="UP001165082"/>
    </source>
</evidence>
<protein>
    <recommendedName>
        <fullName evidence="5">Transmembrane protein</fullName>
    </recommendedName>
</protein>
<dbReference type="AlphaFoldDB" id="A0A9W6ZGZ2"/>
<dbReference type="OrthoDB" id="210967at2759"/>
<evidence type="ECO:0008006" key="5">
    <source>
        <dbReference type="Google" id="ProtNLM"/>
    </source>
</evidence>
<evidence type="ECO:0000313" key="3">
    <source>
        <dbReference type="EMBL" id="GMH50873.1"/>
    </source>
</evidence>
<feature type="transmembrane region" description="Helical" evidence="2">
    <location>
        <begin position="169"/>
        <end position="190"/>
    </location>
</feature>
<feature type="transmembrane region" description="Helical" evidence="2">
    <location>
        <begin position="361"/>
        <end position="385"/>
    </location>
</feature>
<gene>
    <name evidence="3" type="ORF">TrRE_jg10888</name>
</gene>
<evidence type="ECO:0000256" key="2">
    <source>
        <dbReference type="SAM" id="Phobius"/>
    </source>
</evidence>
<proteinExistence type="predicted"/>
<feature type="transmembrane region" description="Helical" evidence="2">
    <location>
        <begin position="287"/>
        <end position="307"/>
    </location>
</feature>
<feature type="transmembrane region" description="Helical" evidence="2">
    <location>
        <begin position="202"/>
        <end position="223"/>
    </location>
</feature>
<keyword evidence="2" id="KW-0472">Membrane</keyword>
<sequence>MEGVDMAIMKSALATDEKYTKSVSSVKKRNVQRQSSAAPDQAAQKSPTAKPTVAFNTSGASSSASASSSSFRKTSSSFQSFGANDQPAPEEKICHIAKTYRVMYFILGTIPCWTIVVSLVLGGGSFSPDRSPHAMFFPWSGALFWAFSSTCLLVSAMSNPLSVKNEARFIQLCGFLMGLSPLCAGALLAVEHHRFGDSRANAVYAVLWMLFGITVCLIGPPGFHHLVVMYSELDNDVLHSFVSHGLFKRAPQALGSMLYVSSTGLKTILNTPPDDTQSLVARIGNPICPGFLISCYLFVVWFGTVLVPPVQHQAMSDNLSWTNVMTLAIPRTKAFQGFCFAFLSFLTLLLFAFMEEDGEPLSLYLEVFCYFAFVFFTISFVLLIYDVALGHMLNEKRVTKKELLMNESSAFDPEELSVQKMMI</sequence>
<organism evidence="3 4">
    <name type="scientific">Triparma retinervis</name>
    <dbReference type="NCBI Taxonomy" id="2557542"/>
    <lineage>
        <taxon>Eukaryota</taxon>
        <taxon>Sar</taxon>
        <taxon>Stramenopiles</taxon>
        <taxon>Ochrophyta</taxon>
        <taxon>Bolidophyceae</taxon>
        <taxon>Parmales</taxon>
        <taxon>Triparmaceae</taxon>
        <taxon>Triparma</taxon>
    </lineage>
</organism>
<dbReference type="Proteomes" id="UP001165082">
    <property type="component" value="Unassembled WGS sequence"/>
</dbReference>
<keyword evidence="2" id="KW-0812">Transmembrane</keyword>
<comment type="caution">
    <text evidence="3">The sequence shown here is derived from an EMBL/GenBank/DDBJ whole genome shotgun (WGS) entry which is preliminary data.</text>
</comment>
<feature type="region of interest" description="Disordered" evidence="1">
    <location>
        <begin position="17"/>
        <end position="70"/>
    </location>
</feature>
<accession>A0A9W6ZGZ2</accession>
<feature type="compositionally biased region" description="Low complexity" evidence="1">
    <location>
        <begin position="58"/>
        <end position="70"/>
    </location>
</feature>
<dbReference type="EMBL" id="BRXZ01000686">
    <property type="protein sequence ID" value="GMH50873.1"/>
    <property type="molecule type" value="Genomic_DNA"/>
</dbReference>
<feature type="transmembrane region" description="Helical" evidence="2">
    <location>
        <begin position="136"/>
        <end position="157"/>
    </location>
</feature>
<keyword evidence="4" id="KW-1185">Reference proteome</keyword>
<feature type="transmembrane region" description="Helical" evidence="2">
    <location>
        <begin position="102"/>
        <end position="124"/>
    </location>
</feature>
<evidence type="ECO:0000256" key="1">
    <source>
        <dbReference type="SAM" id="MobiDB-lite"/>
    </source>
</evidence>
<feature type="transmembrane region" description="Helical" evidence="2">
    <location>
        <begin position="334"/>
        <end position="354"/>
    </location>
</feature>
<feature type="compositionally biased region" description="Polar residues" evidence="1">
    <location>
        <begin position="32"/>
        <end position="57"/>
    </location>
</feature>
<keyword evidence="2" id="KW-1133">Transmembrane helix</keyword>